<sequence>MKKRFMLGIFSLFLILLVTGCNQEEEPGNNIKKTESFFNEKDKEKAIGMIEDLNEKLILFENETNEAISKGEIDVGNNEVFRQKVDNMSENIVIQPFLKKFPKSLISERGVLKVTYTSKSTDDCTFGNCSYDSIVVPTLEFNEEEWEMYSSEEFEITELILSNVVMSYLNKPDGESTNIRFVKGASDEIFFSFNPIIKSLNFNLKEWDEEFQSIKSNVPESEIEAEEEDFKQEVEEVLAKYPPLQ</sequence>
<accession>A0A2W7MC73</accession>
<feature type="signal peptide" evidence="2">
    <location>
        <begin position="1"/>
        <end position="23"/>
    </location>
</feature>
<protein>
    <recommendedName>
        <fullName evidence="5">Lipoprotein</fullName>
    </recommendedName>
</protein>
<dbReference type="Proteomes" id="UP000248646">
    <property type="component" value="Unassembled WGS sequence"/>
</dbReference>
<evidence type="ECO:0000256" key="2">
    <source>
        <dbReference type="SAM" id="SignalP"/>
    </source>
</evidence>
<reference evidence="3 4" key="1">
    <citation type="submission" date="2018-06" db="EMBL/GenBank/DDBJ databases">
        <title>Genomic Encyclopedia of Type Strains, Phase IV (KMG-IV): sequencing the most valuable type-strain genomes for metagenomic binning, comparative biology and taxonomic classification.</title>
        <authorList>
            <person name="Goeker M."/>
        </authorList>
    </citation>
    <scope>NUCLEOTIDE SEQUENCE [LARGE SCALE GENOMIC DNA]</scope>
    <source>
        <strain evidence="3 4">DSM 5</strain>
    </source>
</reference>
<organism evidence="3 4">
    <name type="scientific">Psychrobacillus insolitus</name>
    <dbReference type="NCBI Taxonomy" id="1461"/>
    <lineage>
        <taxon>Bacteria</taxon>
        <taxon>Bacillati</taxon>
        <taxon>Bacillota</taxon>
        <taxon>Bacilli</taxon>
        <taxon>Bacillales</taxon>
        <taxon>Bacillaceae</taxon>
        <taxon>Psychrobacillus</taxon>
    </lineage>
</organism>
<evidence type="ECO:0000313" key="3">
    <source>
        <dbReference type="EMBL" id="PZX02372.1"/>
    </source>
</evidence>
<keyword evidence="2" id="KW-0732">Signal</keyword>
<dbReference type="EMBL" id="QKZI01000012">
    <property type="protein sequence ID" value="PZX02372.1"/>
    <property type="molecule type" value="Genomic_DNA"/>
</dbReference>
<dbReference type="RefSeq" id="WP_111440911.1">
    <property type="nucleotide sequence ID" value="NZ_QKZI01000012.1"/>
</dbReference>
<evidence type="ECO:0008006" key="5">
    <source>
        <dbReference type="Google" id="ProtNLM"/>
    </source>
</evidence>
<dbReference type="OrthoDB" id="2429007at2"/>
<proteinExistence type="predicted"/>
<keyword evidence="1" id="KW-0175">Coiled coil</keyword>
<comment type="caution">
    <text evidence="3">The sequence shown here is derived from an EMBL/GenBank/DDBJ whole genome shotgun (WGS) entry which is preliminary data.</text>
</comment>
<dbReference type="PROSITE" id="PS51257">
    <property type="entry name" value="PROKAR_LIPOPROTEIN"/>
    <property type="match status" value="1"/>
</dbReference>
<feature type="chain" id="PRO_5039224749" description="Lipoprotein" evidence="2">
    <location>
        <begin position="24"/>
        <end position="245"/>
    </location>
</feature>
<gene>
    <name evidence="3" type="ORF">C7437_11211</name>
</gene>
<evidence type="ECO:0000256" key="1">
    <source>
        <dbReference type="SAM" id="Coils"/>
    </source>
</evidence>
<name>A0A2W7MC73_9BACI</name>
<dbReference type="AlphaFoldDB" id="A0A2W7MC73"/>
<keyword evidence="4" id="KW-1185">Reference proteome</keyword>
<evidence type="ECO:0000313" key="4">
    <source>
        <dbReference type="Proteomes" id="UP000248646"/>
    </source>
</evidence>
<feature type="coiled-coil region" evidence="1">
    <location>
        <begin position="43"/>
        <end position="70"/>
    </location>
</feature>